<feature type="domain" description="HTH cro/C1-type" evidence="5">
    <location>
        <begin position="3"/>
        <end position="32"/>
    </location>
</feature>
<dbReference type="PROSITE" id="PS00356">
    <property type="entry name" value="HTH_LACI_1"/>
    <property type="match status" value="1"/>
</dbReference>
<dbReference type="SMART" id="SM00354">
    <property type="entry name" value="HTH_LACI"/>
    <property type="match status" value="1"/>
</dbReference>
<dbReference type="SUPFAM" id="SSF47413">
    <property type="entry name" value="lambda repressor-like DNA-binding domains"/>
    <property type="match status" value="1"/>
</dbReference>
<dbReference type="Gene3D" id="1.10.260.40">
    <property type="entry name" value="lambda repressor-like DNA-binding domains"/>
    <property type="match status" value="1"/>
</dbReference>
<keyword evidence="2" id="KW-0238">DNA-binding</keyword>
<keyword evidence="1" id="KW-0805">Transcription regulation</keyword>
<dbReference type="InterPro" id="IPR010982">
    <property type="entry name" value="Lambda_DNA-bd_dom_sf"/>
</dbReference>
<dbReference type="PROSITE" id="PS50943">
    <property type="entry name" value="HTH_CROC1"/>
    <property type="match status" value="1"/>
</dbReference>
<dbReference type="Gene3D" id="3.40.50.2300">
    <property type="match status" value="1"/>
</dbReference>
<evidence type="ECO:0000256" key="3">
    <source>
        <dbReference type="ARBA" id="ARBA00023163"/>
    </source>
</evidence>
<organism evidence="6 7">
    <name type="scientific">Escherichia coli</name>
    <dbReference type="NCBI Taxonomy" id="562"/>
    <lineage>
        <taxon>Bacteria</taxon>
        <taxon>Pseudomonadati</taxon>
        <taxon>Pseudomonadota</taxon>
        <taxon>Gammaproteobacteria</taxon>
        <taxon>Enterobacterales</taxon>
        <taxon>Enterobacteriaceae</taxon>
        <taxon>Escherichia</taxon>
    </lineage>
</organism>
<sequence length="122" mass="13577">MTTMLEVAKRAGVSKATVSRVLSGNGYVSQETKDRVFQAVEESGYRPNLLARNLSAKSTQTLGLVVTNTLYHGIYFSELLFHAARMAEEKGRPVCYWQMVNTAPKKSARRFSICWICAATPL</sequence>
<dbReference type="PRINTS" id="PR00036">
    <property type="entry name" value="HTHLACI"/>
</dbReference>
<dbReference type="AlphaFoldDB" id="A0A376TTF2"/>
<name>A0A376TTF2_ECOLX</name>
<evidence type="ECO:0000256" key="1">
    <source>
        <dbReference type="ARBA" id="ARBA00023015"/>
    </source>
</evidence>
<reference evidence="6 7" key="1">
    <citation type="submission" date="2018-06" db="EMBL/GenBank/DDBJ databases">
        <authorList>
            <consortium name="Pathogen Informatics"/>
            <person name="Doyle S."/>
        </authorList>
    </citation>
    <scope>NUCLEOTIDE SEQUENCE [LARGE SCALE GENOMIC DNA]</scope>
    <source>
        <strain evidence="6 7">NCTC8985</strain>
    </source>
</reference>
<evidence type="ECO:0000259" key="5">
    <source>
        <dbReference type="PROSITE" id="PS50943"/>
    </source>
</evidence>
<dbReference type="GO" id="GO:0003700">
    <property type="term" value="F:DNA-binding transcription factor activity"/>
    <property type="evidence" value="ECO:0007669"/>
    <property type="project" value="TreeGrafter"/>
</dbReference>
<accession>A0A376TTF2</accession>
<gene>
    <name evidence="6" type="primary">ascG_1</name>
    <name evidence="6" type="ORF">NCTC8985_05900</name>
</gene>
<feature type="domain" description="HTH lacI-type" evidence="4">
    <location>
        <begin position="2"/>
        <end position="56"/>
    </location>
</feature>
<protein>
    <submittedName>
        <fullName evidence="6">Transcriptional regulator</fullName>
    </submittedName>
</protein>
<dbReference type="InterPro" id="IPR000843">
    <property type="entry name" value="HTH_LacI"/>
</dbReference>
<proteinExistence type="predicted"/>
<dbReference type="InterPro" id="IPR001387">
    <property type="entry name" value="Cro/C1-type_HTH"/>
</dbReference>
<dbReference type="Pfam" id="PF00356">
    <property type="entry name" value="LacI"/>
    <property type="match status" value="1"/>
</dbReference>
<evidence type="ECO:0000256" key="2">
    <source>
        <dbReference type="ARBA" id="ARBA00023125"/>
    </source>
</evidence>
<evidence type="ECO:0000259" key="4">
    <source>
        <dbReference type="PROSITE" id="PS50932"/>
    </source>
</evidence>
<evidence type="ECO:0000313" key="6">
    <source>
        <dbReference type="EMBL" id="STI80474.1"/>
    </source>
</evidence>
<dbReference type="GO" id="GO:0000976">
    <property type="term" value="F:transcription cis-regulatory region binding"/>
    <property type="evidence" value="ECO:0007669"/>
    <property type="project" value="TreeGrafter"/>
</dbReference>
<keyword evidence="3" id="KW-0804">Transcription</keyword>
<dbReference type="PANTHER" id="PTHR30146">
    <property type="entry name" value="LACI-RELATED TRANSCRIPTIONAL REPRESSOR"/>
    <property type="match status" value="1"/>
</dbReference>
<dbReference type="PANTHER" id="PTHR30146:SF67">
    <property type="entry name" value="HTH-TYPE TRANSCRIPTIONAL REGULATOR ASCG"/>
    <property type="match status" value="1"/>
</dbReference>
<dbReference type="CDD" id="cd01392">
    <property type="entry name" value="HTH_LacI"/>
    <property type="match status" value="1"/>
</dbReference>
<evidence type="ECO:0000313" key="7">
    <source>
        <dbReference type="Proteomes" id="UP000254405"/>
    </source>
</evidence>
<dbReference type="Proteomes" id="UP000254405">
    <property type="component" value="Unassembled WGS sequence"/>
</dbReference>
<dbReference type="FunFam" id="1.10.260.40:FF:000041">
    <property type="entry name" value="Asc operon transcriptional repressor"/>
    <property type="match status" value="1"/>
</dbReference>
<dbReference type="EMBL" id="UGCO01000001">
    <property type="protein sequence ID" value="STI80474.1"/>
    <property type="molecule type" value="Genomic_DNA"/>
</dbReference>
<dbReference type="PROSITE" id="PS50932">
    <property type="entry name" value="HTH_LACI_2"/>
    <property type="match status" value="1"/>
</dbReference>